<sequence>MESPQVEIDTGKLRGSRETNVHGREFIAFKGIPYAQPPVGELRFQDCRPPLKWSGVREATSFGDNCAHIDLITYSIVGSDDCLYLNVYTPSIHPEIPKAVMVWIHGGGFIFGSGDDTLYGPDYLIEKDIVLVTINYRLGVLGFLDLEDEIANGNQGLKDQVMALQWIKRNIDRFGGDPGNVTIFGESAGSASVHFLCVSPMGEGLFQKAILQSGVLINPWATIARSPKRSACQLAAVLGKEIEDPKELLHFLKSIDVHELIKAQAKMFQPYDKILLITPFGPAVDSLSKNPFLSKPLFEAIKSGIKVPCIIGYVSDEGLVALSGERRNHENPYGKKTFLSNWSEIDENYQTTLIHPNAVKHAQMKNLTVMDMRKIYFGNRKISLESVQNYVDLQGDTHFIAGIHEVLDHQVQVSKNPTYVYKFDCDTGNSIVKLSLNITQPGTCHGDELSLLFYPKIFQQFGIEFPNSSDIHQLLTERFTQLWTNFAKTGNPTPSKSDLLPVMWTPLTRLQYYDCMKISDSLEMTTEENVYTKIKSCLKNKL</sequence>
<keyword evidence="4" id="KW-1015">Disulfide bond</keyword>
<reference evidence="9" key="1">
    <citation type="submission" date="2025-08" db="UniProtKB">
        <authorList>
            <consortium name="RefSeq"/>
        </authorList>
    </citation>
    <scope>IDENTIFICATION</scope>
    <source>
        <strain evidence="9">USDA-PBARC FA_bdor</strain>
        <tissue evidence="9">Whole organism</tissue>
    </source>
</reference>
<dbReference type="Proteomes" id="UP000694866">
    <property type="component" value="Unplaced"/>
</dbReference>
<dbReference type="KEGG" id="fas:105273859"/>
<comment type="similarity">
    <text evidence="1 6">Belongs to the type-B carboxylesterase/lipase family.</text>
</comment>
<evidence type="ECO:0000256" key="2">
    <source>
        <dbReference type="ARBA" id="ARBA00022487"/>
    </source>
</evidence>
<dbReference type="SUPFAM" id="SSF53474">
    <property type="entry name" value="alpha/beta-Hydrolases"/>
    <property type="match status" value="1"/>
</dbReference>
<dbReference type="InterPro" id="IPR019819">
    <property type="entry name" value="Carboxylesterase_B_CS"/>
</dbReference>
<evidence type="ECO:0000313" key="8">
    <source>
        <dbReference type="Proteomes" id="UP000694866"/>
    </source>
</evidence>
<keyword evidence="5" id="KW-0325">Glycoprotein</keyword>
<keyword evidence="8" id="KW-1185">Reference proteome</keyword>
<proteinExistence type="inferred from homology"/>
<dbReference type="GO" id="GO:0052689">
    <property type="term" value="F:carboxylic ester hydrolase activity"/>
    <property type="evidence" value="ECO:0007669"/>
    <property type="project" value="UniProtKB-KW"/>
</dbReference>
<evidence type="ECO:0000256" key="5">
    <source>
        <dbReference type="ARBA" id="ARBA00023180"/>
    </source>
</evidence>
<feature type="domain" description="Carboxylesterase type B" evidence="7">
    <location>
        <begin position="3"/>
        <end position="523"/>
    </location>
</feature>
<name>A0A9R1UBT2_9HYME</name>
<evidence type="ECO:0000256" key="4">
    <source>
        <dbReference type="ARBA" id="ARBA00023157"/>
    </source>
</evidence>
<evidence type="ECO:0000256" key="3">
    <source>
        <dbReference type="ARBA" id="ARBA00022801"/>
    </source>
</evidence>
<organism evidence="8 9">
    <name type="scientific">Fopius arisanus</name>
    <dbReference type="NCBI Taxonomy" id="64838"/>
    <lineage>
        <taxon>Eukaryota</taxon>
        <taxon>Metazoa</taxon>
        <taxon>Ecdysozoa</taxon>
        <taxon>Arthropoda</taxon>
        <taxon>Hexapoda</taxon>
        <taxon>Insecta</taxon>
        <taxon>Pterygota</taxon>
        <taxon>Neoptera</taxon>
        <taxon>Endopterygota</taxon>
        <taxon>Hymenoptera</taxon>
        <taxon>Apocrita</taxon>
        <taxon>Ichneumonoidea</taxon>
        <taxon>Braconidae</taxon>
        <taxon>Opiinae</taxon>
        <taxon>Fopius</taxon>
    </lineage>
</organism>
<dbReference type="PROSITE" id="PS00941">
    <property type="entry name" value="CARBOXYLESTERASE_B_2"/>
    <property type="match status" value="1"/>
</dbReference>
<dbReference type="PROSITE" id="PS00122">
    <property type="entry name" value="CARBOXYLESTERASE_B_1"/>
    <property type="match status" value="1"/>
</dbReference>
<dbReference type="AlphaFoldDB" id="A0A9R1UBT2"/>
<protein>
    <recommendedName>
        <fullName evidence="6">Carboxylic ester hydrolase</fullName>
        <ecNumber evidence="6">3.1.1.-</ecNumber>
    </recommendedName>
</protein>
<dbReference type="EC" id="3.1.1.-" evidence="6"/>
<dbReference type="RefSeq" id="XP_011314843.1">
    <property type="nucleotide sequence ID" value="XM_011316541.1"/>
</dbReference>
<evidence type="ECO:0000313" key="9">
    <source>
        <dbReference type="RefSeq" id="XP_011314843.1"/>
    </source>
</evidence>
<dbReference type="OrthoDB" id="19653at2759"/>
<dbReference type="GeneID" id="105273859"/>
<evidence type="ECO:0000259" key="7">
    <source>
        <dbReference type="Pfam" id="PF00135"/>
    </source>
</evidence>
<dbReference type="PANTHER" id="PTHR43142">
    <property type="entry name" value="CARBOXYLIC ESTER HYDROLASE"/>
    <property type="match status" value="1"/>
</dbReference>
<dbReference type="InterPro" id="IPR019826">
    <property type="entry name" value="Carboxylesterase_B_AS"/>
</dbReference>
<keyword evidence="3 6" id="KW-0378">Hydrolase</keyword>
<dbReference type="InterPro" id="IPR002018">
    <property type="entry name" value="CarbesteraseB"/>
</dbReference>
<dbReference type="Gene3D" id="3.40.50.1820">
    <property type="entry name" value="alpha/beta hydrolase"/>
    <property type="match status" value="1"/>
</dbReference>
<dbReference type="Pfam" id="PF00135">
    <property type="entry name" value="COesterase"/>
    <property type="match status" value="1"/>
</dbReference>
<dbReference type="InterPro" id="IPR029058">
    <property type="entry name" value="AB_hydrolase_fold"/>
</dbReference>
<gene>
    <name evidence="9" type="primary">LOC105273859</name>
</gene>
<evidence type="ECO:0000256" key="1">
    <source>
        <dbReference type="ARBA" id="ARBA00005964"/>
    </source>
</evidence>
<accession>A0A9R1UBT2</accession>
<dbReference type="PANTHER" id="PTHR43142:SF1">
    <property type="entry name" value="CARBOXYLIC ESTER HYDROLASE"/>
    <property type="match status" value="1"/>
</dbReference>
<keyword evidence="2" id="KW-0719">Serine esterase</keyword>
<evidence type="ECO:0000256" key="6">
    <source>
        <dbReference type="RuleBase" id="RU361235"/>
    </source>
</evidence>